<evidence type="ECO:0008006" key="4">
    <source>
        <dbReference type="Google" id="ProtNLM"/>
    </source>
</evidence>
<gene>
    <name evidence="2" type="ORF">FBZ93_11138</name>
</gene>
<dbReference type="AlphaFoldDB" id="A0A560LCR3"/>
<feature type="compositionally biased region" description="Basic and acidic residues" evidence="1">
    <location>
        <begin position="350"/>
        <end position="363"/>
    </location>
</feature>
<reference evidence="2 3" key="1">
    <citation type="submission" date="2019-06" db="EMBL/GenBank/DDBJ databases">
        <title>Genomic Encyclopedia of Type Strains, Phase IV (KMG-V): Genome sequencing to study the core and pangenomes of soil and plant-associated prokaryotes.</title>
        <authorList>
            <person name="Whitman W."/>
        </authorList>
    </citation>
    <scope>NUCLEOTIDE SEQUENCE [LARGE SCALE GENOMIC DNA]</scope>
    <source>
        <strain evidence="2 3">BR 10355</strain>
    </source>
</reference>
<keyword evidence="3" id="KW-1185">Reference proteome</keyword>
<proteinExistence type="predicted"/>
<dbReference type="EMBL" id="VITY01000011">
    <property type="protein sequence ID" value="TWB92999.1"/>
    <property type="molecule type" value="Genomic_DNA"/>
</dbReference>
<sequence length="375" mass="41574">MRLKRYIGKLSPWILGIRWYGIISACRSLLMEAPAPAAPAQSRCRTCRTRWCDRDSEALTPLATGRQLVVREAEYQSPQGLSGLHTVRNTMPIGARIAMYNRISGSSSIQSTGISDADDADSQRFSDMFSAMHMAEPNSYASSSSAPTRPYSLVRKPPVVEISSSSFEKKVKDFYGEEIEHIAADPQQYSRPVSLKAERTAYVAYRHGGTGSDSKDARYFSYQLGNKSVGLLRTEGGSSMKDVFEGEQWREQFPGRTETTSTTDFRVTHPLVDNAGDILLEHQLRLDGERPLILSNPVNPEAKARAAALGFVAVSNSTMVLDPTQHPDKWTKNSDGEWQRANKPSLYLSKADDTEGSDTDRVESTPPDSDDDDFM</sequence>
<feature type="region of interest" description="Disordered" evidence="1">
    <location>
        <begin position="322"/>
        <end position="375"/>
    </location>
</feature>
<protein>
    <recommendedName>
        <fullName evidence="4">Effector protein NopP</fullName>
    </recommendedName>
</protein>
<organism evidence="2 3">
    <name type="scientific">Bradyrhizobium macuxiense</name>
    <dbReference type="NCBI Taxonomy" id="1755647"/>
    <lineage>
        <taxon>Bacteria</taxon>
        <taxon>Pseudomonadati</taxon>
        <taxon>Pseudomonadota</taxon>
        <taxon>Alphaproteobacteria</taxon>
        <taxon>Hyphomicrobiales</taxon>
        <taxon>Nitrobacteraceae</taxon>
        <taxon>Bradyrhizobium</taxon>
    </lineage>
</organism>
<evidence type="ECO:0000313" key="2">
    <source>
        <dbReference type="EMBL" id="TWB92999.1"/>
    </source>
</evidence>
<dbReference type="Proteomes" id="UP000321304">
    <property type="component" value="Unassembled WGS sequence"/>
</dbReference>
<accession>A0A560LCR3</accession>
<name>A0A560LCR3_9BRAD</name>
<evidence type="ECO:0000256" key="1">
    <source>
        <dbReference type="SAM" id="MobiDB-lite"/>
    </source>
</evidence>
<feature type="compositionally biased region" description="Basic and acidic residues" evidence="1">
    <location>
        <begin position="325"/>
        <end position="340"/>
    </location>
</feature>
<evidence type="ECO:0000313" key="3">
    <source>
        <dbReference type="Proteomes" id="UP000321304"/>
    </source>
</evidence>
<comment type="caution">
    <text evidence="2">The sequence shown here is derived from an EMBL/GenBank/DDBJ whole genome shotgun (WGS) entry which is preliminary data.</text>
</comment>